<name>A0ABU2D9E8_ACHAE</name>
<evidence type="ECO:0000313" key="4">
    <source>
        <dbReference type="Proteomes" id="UP001264156"/>
    </source>
</evidence>
<keyword evidence="2" id="KW-0812">Transmembrane</keyword>
<keyword evidence="2" id="KW-0472">Membrane</keyword>
<feature type="region of interest" description="Disordered" evidence="1">
    <location>
        <begin position="62"/>
        <end position="133"/>
    </location>
</feature>
<keyword evidence="4" id="KW-1185">Reference proteome</keyword>
<reference evidence="4" key="1">
    <citation type="submission" date="2023-07" db="EMBL/GenBank/DDBJ databases">
        <title>Glyphosate-induced phosphonatase operons in soil bacteria of genus Achromobacter.</title>
        <authorList>
            <person name="Epiktetov D.O."/>
            <person name="Sviridov A.V."/>
            <person name="Tarlachkov S.V."/>
            <person name="Shushkova T.V."/>
            <person name="Toropygin I.Y."/>
            <person name="Leontievsky A."/>
        </authorList>
    </citation>
    <scope>NUCLEOTIDE SEQUENCE [LARGE SCALE GENOMIC DNA]</scope>
    <source>
        <strain evidence="4">Kg 16</strain>
    </source>
</reference>
<evidence type="ECO:0000256" key="1">
    <source>
        <dbReference type="SAM" id="MobiDB-lite"/>
    </source>
</evidence>
<proteinExistence type="predicted"/>
<dbReference type="RefSeq" id="WP_310531615.1">
    <property type="nucleotide sequence ID" value="NZ_JAVKVN010000002.1"/>
</dbReference>
<keyword evidence="2" id="KW-1133">Transmembrane helix</keyword>
<evidence type="ECO:0000313" key="3">
    <source>
        <dbReference type="EMBL" id="MDR7944741.1"/>
    </source>
</evidence>
<dbReference type="Proteomes" id="UP001264156">
    <property type="component" value="Unassembled WGS sequence"/>
</dbReference>
<organism evidence="3 4">
    <name type="scientific">Achromobacter aegrifaciens</name>
    <dbReference type="NCBI Taxonomy" id="1287736"/>
    <lineage>
        <taxon>Bacteria</taxon>
        <taxon>Pseudomonadati</taxon>
        <taxon>Pseudomonadota</taxon>
        <taxon>Betaproteobacteria</taxon>
        <taxon>Burkholderiales</taxon>
        <taxon>Alcaligenaceae</taxon>
        <taxon>Achromobacter</taxon>
    </lineage>
</organism>
<comment type="caution">
    <text evidence="3">The sequence shown here is derived from an EMBL/GenBank/DDBJ whole genome shotgun (WGS) entry which is preliminary data.</text>
</comment>
<evidence type="ECO:0008006" key="5">
    <source>
        <dbReference type="Google" id="ProtNLM"/>
    </source>
</evidence>
<protein>
    <recommendedName>
        <fullName evidence="5">Energy transducer TonB</fullName>
    </recommendedName>
</protein>
<gene>
    <name evidence="3" type="ORF">RIU57_06525</name>
</gene>
<evidence type="ECO:0000256" key="2">
    <source>
        <dbReference type="SAM" id="Phobius"/>
    </source>
</evidence>
<feature type="transmembrane region" description="Helical" evidence="2">
    <location>
        <begin position="18"/>
        <end position="38"/>
    </location>
</feature>
<dbReference type="EMBL" id="JAVKVN010000002">
    <property type="protein sequence ID" value="MDR7944741.1"/>
    <property type="molecule type" value="Genomic_DNA"/>
</dbReference>
<sequence>MSLAAAGIVDARPRASRAAWWAVLASCALHAMVAGLWWRDRIEPAARAPELPFYVDLLPARSPPLPQEQPAKDEPASGSAPAQPARVDTPSPAVAAGQRSGARRTPAPSAPRLDRTPVPPSGAADLSRDFGWRPEDAQAAGMPRARGESVVRLGPKAPVEQSEIARGIAKSARPPCKDAHADMGLLALPLLLADTVTDRGCKW</sequence>
<accession>A0ABU2D9E8</accession>